<evidence type="ECO:0000256" key="2">
    <source>
        <dbReference type="ARBA" id="ARBA00022771"/>
    </source>
</evidence>
<evidence type="ECO:0000256" key="5">
    <source>
        <dbReference type="SAM" id="MobiDB-lite"/>
    </source>
</evidence>
<evidence type="ECO:0000256" key="4">
    <source>
        <dbReference type="PROSITE-ProRule" id="PRU00042"/>
    </source>
</evidence>
<name>A0A1Y2AVC1_9FUNG</name>
<protein>
    <recommendedName>
        <fullName evidence="6">C2H2-type domain-containing protein</fullName>
    </recommendedName>
</protein>
<dbReference type="PROSITE" id="PS00028">
    <property type="entry name" value="ZINC_FINGER_C2H2_1"/>
    <property type="match status" value="1"/>
</dbReference>
<dbReference type="PROSITE" id="PS50157">
    <property type="entry name" value="ZINC_FINGER_C2H2_2"/>
    <property type="match status" value="2"/>
</dbReference>
<evidence type="ECO:0000259" key="6">
    <source>
        <dbReference type="PROSITE" id="PS50157"/>
    </source>
</evidence>
<dbReference type="AlphaFoldDB" id="A0A1Y2AVC1"/>
<feature type="domain" description="C2H2-type" evidence="6">
    <location>
        <begin position="345"/>
        <end position="372"/>
    </location>
</feature>
<gene>
    <name evidence="7" type="ORF">BCR33DRAFT_859086</name>
</gene>
<organism evidence="7 8">
    <name type="scientific">Rhizoclosmatium globosum</name>
    <dbReference type="NCBI Taxonomy" id="329046"/>
    <lineage>
        <taxon>Eukaryota</taxon>
        <taxon>Fungi</taxon>
        <taxon>Fungi incertae sedis</taxon>
        <taxon>Chytridiomycota</taxon>
        <taxon>Chytridiomycota incertae sedis</taxon>
        <taxon>Chytridiomycetes</taxon>
        <taxon>Chytridiales</taxon>
        <taxon>Chytriomycetaceae</taxon>
        <taxon>Rhizoclosmatium</taxon>
    </lineage>
</organism>
<sequence>MSDSMQTPELIEPSWLNHYVAQDEEGRHDISKLSVSIVRGDTLPSCNVSQRYCAALPLIESWQYVMIGFIFMRECSTKAAATEEEKSIRTVGRSHGRISFRDTQTQVDIARMYYPQMDFNNFPAFTGTDKQLEELLSSQQDLNAFYQQQQYQSSTASTPVMSNATLSADVLLQDLLFDDTPSSSNTHTRRSSFSSTDSIMDSLHNMSFASPAKNTLDAFMPSNSPLSELDLFALFSSPVPQALALPKPQSFQQPNLTLDMTVLVSQQQPDFDSYFFTGPEVISTTDVKIETMDSEESTPTAGAADLIAPLMRKPSTKSVKKKTVTKRRSSSSTPSSSPDTRDRNHECETCHARFLRYQDLHRHKAVHATTRDFKCPYNCGSTFARADAVTRHLRKKSCRLAPVDSE</sequence>
<evidence type="ECO:0000313" key="7">
    <source>
        <dbReference type="EMBL" id="ORY26394.1"/>
    </source>
</evidence>
<proteinExistence type="predicted"/>
<feature type="compositionally biased region" description="Basic residues" evidence="5">
    <location>
        <begin position="314"/>
        <end position="329"/>
    </location>
</feature>
<dbReference type="GO" id="GO:0000978">
    <property type="term" value="F:RNA polymerase II cis-regulatory region sequence-specific DNA binding"/>
    <property type="evidence" value="ECO:0007669"/>
    <property type="project" value="TreeGrafter"/>
</dbReference>
<keyword evidence="3" id="KW-0862">Zinc</keyword>
<keyword evidence="2 4" id="KW-0863">Zinc-finger</keyword>
<keyword evidence="1" id="KW-0479">Metal-binding</keyword>
<dbReference type="InterPro" id="IPR013087">
    <property type="entry name" value="Znf_C2H2_type"/>
</dbReference>
<dbReference type="EMBL" id="MCGO01000114">
    <property type="protein sequence ID" value="ORY26394.1"/>
    <property type="molecule type" value="Genomic_DNA"/>
</dbReference>
<evidence type="ECO:0000256" key="1">
    <source>
        <dbReference type="ARBA" id="ARBA00022723"/>
    </source>
</evidence>
<keyword evidence="8" id="KW-1185">Reference proteome</keyword>
<reference evidence="7 8" key="1">
    <citation type="submission" date="2016-07" db="EMBL/GenBank/DDBJ databases">
        <title>Pervasive Adenine N6-methylation of Active Genes in Fungi.</title>
        <authorList>
            <consortium name="DOE Joint Genome Institute"/>
            <person name="Mondo S.J."/>
            <person name="Dannebaum R.O."/>
            <person name="Kuo R.C."/>
            <person name="Labutti K."/>
            <person name="Haridas S."/>
            <person name="Kuo A."/>
            <person name="Salamov A."/>
            <person name="Ahrendt S.R."/>
            <person name="Lipzen A."/>
            <person name="Sullivan W."/>
            <person name="Andreopoulos W.B."/>
            <person name="Clum A."/>
            <person name="Lindquist E."/>
            <person name="Daum C."/>
            <person name="Ramamoorthy G.K."/>
            <person name="Gryganskyi A."/>
            <person name="Culley D."/>
            <person name="Magnuson J.K."/>
            <person name="James T.Y."/>
            <person name="O'Malley M.A."/>
            <person name="Stajich J.E."/>
            <person name="Spatafora J.W."/>
            <person name="Visel A."/>
            <person name="Grigoriev I.V."/>
        </authorList>
    </citation>
    <scope>NUCLEOTIDE SEQUENCE [LARGE SCALE GENOMIC DNA]</scope>
    <source>
        <strain evidence="7 8">JEL800</strain>
    </source>
</reference>
<dbReference type="Proteomes" id="UP000193642">
    <property type="component" value="Unassembled WGS sequence"/>
</dbReference>
<comment type="caution">
    <text evidence="7">The sequence shown here is derived from an EMBL/GenBank/DDBJ whole genome shotgun (WGS) entry which is preliminary data.</text>
</comment>
<feature type="domain" description="C2H2-type" evidence="6">
    <location>
        <begin position="373"/>
        <end position="402"/>
    </location>
</feature>
<dbReference type="SUPFAM" id="SSF57667">
    <property type="entry name" value="beta-beta-alpha zinc fingers"/>
    <property type="match status" value="1"/>
</dbReference>
<dbReference type="PANTHER" id="PTHR23235">
    <property type="entry name" value="KRUEPPEL-LIKE TRANSCRIPTION FACTOR"/>
    <property type="match status" value="1"/>
</dbReference>
<dbReference type="STRING" id="329046.A0A1Y2AVC1"/>
<feature type="region of interest" description="Disordered" evidence="5">
    <location>
        <begin position="290"/>
        <end position="345"/>
    </location>
</feature>
<dbReference type="OrthoDB" id="8922241at2759"/>
<dbReference type="Gene3D" id="3.30.160.60">
    <property type="entry name" value="Classic Zinc Finger"/>
    <property type="match status" value="1"/>
</dbReference>
<dbReference type="PANTHER" id="PTHR23235:SF120">
    <property type="entry name" value="KRUPPEL-LIKE FACTOR 15"/>
    <property type="match status" value="1"/>
</dbReference>
<evidence type="ECO:0000313" key="8">
    <source>
        <dbReference type="Proteomes" id="UP000193642"/>
    </source>
</evidence>
<dbReference type="GO" id="GO:0000981">
    <property type="term" value="F:DNA-binding transcription factor activity, RNA polymerase II-specific"/>
    <property type="evidence" value="ECO:0007669"/>
    <property type="project" value="TreeGrafter"/>
</dbReference>
<dbReference type="GO" id="GO:0008270">
    <property type="term" value="F:zinc ion binding"/>
    <property type="evidence" value="ECO:0007669"/>
    <property type="project" value="UniProtKB-KW"/>
</dbReference>
<dbReference type="InterPro" id="IPR036236">
    <property type="entry name" value="Znf_C2H2_sf"/>
</dbReference>
<evidence type="ECO:0000256" key="3">
    <source>
        <dbReference type="ARBA" id="ARBA00022833"/>
    </source>
</evidence>
<accession>A0A1Y2AVC1</accession>